<reference evidence="2" key="1">
    <citation type="submission" date="2018-07" db="EMBL/GenBank/DDBJ databases">
        <title>Giant CbK-like Caulobacter bacteriophages have genetically divergent genomes.</title>
        <authorList>
            <person name="Wilson K.M."/>
            <person name="Ely B."/>
        </authorList>
    </citation>
    <scope>NUCLEOTIDE SEQUENCE [LARGE SCALE GENOMIC DNA]</scope>
</reference>
<dbReference type="Proteomes" id="UP000259026">
    <property type="component" value="Segment"/>
</dbReference>
<protein>
    <submittedName>
        <fullName evidence="1">Uncharacterized protein</fullName>
    </submittedName>
</protein>
<organism evidence="1 2">
    <name type="scientific">Caulobacter phage CcrPW</name>
    <dbReference type="NCBI Taxonomy" id="2283271"/>
    <lineage>
        <taxon>Viruses</taxon>
        <taxon>Duplodnaviria</taxon>
        <taxon>Heunggongvirae</taxon>
        <taxon>Uroviricota</taxon>
        <taxon>Caudoviricetes</taxon>
        <taxon>Jeanschmidtviridae</taxon>
        <taxon>Colossusvirus</taxon>
        <taxon>Colossusvirus PW</taxon>
    </lineage>
</organism>
<proteinExistence type="predicted"/>
<evidence type="ECO:0000313" key="1">
    <source>
        <dbReference type="EMBL" id="AXQ68950.1"/>
    </source>
</evidence>
<accession>A0A385EBC6</accession>
<dbReference type="EMBL" id="MH588545">
    <property type="protein sequence ID" value="AXQ68950.1"/>
    <property type="molecule type" value="Genomic_DNA"/>
</dbReference>
<keyword evidence="2" id="KW-1185">Reference proteome</keyword>
<evidence type="ECO:0000313" key="2">
    <source>
        <dbReference type="Proteomes" id="UP000259026"/>
    </source>
</evidence>
<sequence length="67" mass="7585">MKVVMEGVVDPKKEDGGMALIAEGFEHNPHEANGMFVRLQSWDEKKEHVTFNQFVGKKVRVTVEVIS</sequence>
<name>A0A385EBC6_9CAUD</name>
<gene>
    <name evidence="1" type="ORF">CcrPW_gp411c</name>
</gene>
<reference evidence="1 2" key="2">
    <citation type="submission" date="2018-09" db="EMBL/GenBank/DDBJ databases">
        <title>Giant CbK-like Caulobacter bacteriophages have genetically divergent genomes.</title>
        <authorList>
            <person name="Wilson K."/>
            <person name="Ely B."/>
        </authorList>
    </citation>
    <scope>NUCLEOTIDE SEQUENCE [LARGE SCALE GENOMIC DNA]</scope>
</reference>